<keyword evidence="2" id="KW-0223">Dioxygenase</keyword>
<dbReference type="GeneID" id="74947735"/>
<dbReference type="KEGG" id="nvn:NVIE_024980"/>
<dbReference type="HOGENOM" id="CLU_046006_21_0_2"/>
<dbReference type="AlphaFoldDB" id="A0A060HNN6"/>
<organism evidence="2 3">
    <name type="scientific">Nitrososphaera viennensis EN76</name>
    <dbReference type="NCBI Taxonomy" id="926571"/>
    <lineage>
        <taxon>Archaea</taxon>
        <taxon>Nitrososphaerota</taxon>
        <taxon>Nitrososphaeria</taxon>
        <taxon>Nitrososphaerales</taxon>
        <taxon>Nitrososphaeraceae</taxon>
        <taxon>Nitrososphaera</taxon>
    </lineage>
</organism>
<accession>A0A060HNN6</accession>
<proteinExistence type="predicted"/>
<name>A0A060HNN6_9ARCH</name>
<dbReference type="STRING" id="926571.NVIE_024980"/>
<feature type="domain" description="VOC" evidence="1">
    <location>
        <begin position="2"/>
        <end position="128"/>
    </location>
</feature>
<dbReference type="GO" id="GO:0051213">
    <property type="term" value="F:dioxygenase activity"/>
    <property type="evidence" value="ECO:0007669"/>
    <property type="project" value="UniProtKB-KW"/>
</dbReference>
<dbReference type="Proteomes" id="UP000027093">
    <property type="component" value="Chromosome"/>
</dbReference>
<protein>
    <submittedName>
        <fullName evidence="2">Glyoxalase/bleomycin resistance protein/dioxygenase</fullName>
    </submittedName>
</protein>
<dbReference type="InterPro" id="IPR053863">
    <property type="entry name" value="Glyoxy/Ble-like_N"/>
</dbReference>
<dbReference type="InterPro" id="IPR037523">
    <property type="entry name" value="VOC_core"/>
</dbReference>
<evidence type="ECO:0000313" key="2">
    <source>
        <dbReference type="EMBL" id="AIC16765.1"/>
    </source>
</evidence>
<dbReference type="InterPro" id="IPR029068">
    <property type="entry name" value="Glyas_Bleomycin-R_OHBP_Dase"/>
</dbReference>
<keyword evidence="2" id="KW-0560">Oxidoreductase</keyword>
<keyword evidence="3" id="KW-1185">Reference proteome</keyword>
<evidence type="ECO:0000313" key="3">
    <source>
        <dbReference type="Proteomes" id="UP000027093"/>
    </source>
</evidence>
<evidence type="ECO:0000259" key="1">
    <source>
        <dbReference type="PROSITE" id="PS51819"/>
    </source>
</evidence>
<gene>
    <name evidence="2" type="ORF">NVIE_024980</name>
</gene>
<dbReference type="RefSeq" id="WP_075055458.1">
    <property type="nucleotide sequence ID" value="NZ_CP007536.1"/>
</dbReference>
<sequence>MSTKIFVNLPVKDLKKTMEFFGNLGFGFNPMFTDENAACMVISEDIYAMLLTEKFFKSFIPGREICDSSKSTESLVALSLESRAKVDEMIKKAVAAGGSEYREAQDYGWMYGRAFQDINGHIWKPFYADMDSAPEEMKKGSKATAGNLKKKKRVFQTFKYPDHPALAAASSFQLAMVLCDEEEDDAGAQACPLPLIPVTTSLMP</sequence>
<reference evidence="2 3" key="1">
    <citation type="journal article" date="2014" name="Int. J. Syst. Evol. Microbiol.">
        <title>Nitrososphaera viennensis gen. nov., sp. nov., an aerobic and mesophilic, ammonia-oxidizing archaeon from soil and a member of the archaeal phylum Thaumarchaeota.</title>
        <authorList>
            <person name="Stieglmeier M."/>
            <person name="Klingl A."/>
            <person name="Alves R.J."/>
            <person name="Rittmann S.K."/>
            <person name="Melcher M."/>
            <person name="Leisch N."/>
            <person name="Schleper C."/>
        </authorList>
    </citation>
    <scope>NUCLEOTIDE SEQUENCE [LARGE SCALE GENOMIC DNA]</scope>
    <source>
        <strain evidence="2">EN76</strain>
    </source>
</reference>
<dbReference type="EMBL" id="CP007536">
    <property type="protein sequence ID" value="AIC16765.1"/>
    <property type="molecule type" value="Genomic_DNA"/>
</dbReference>
<dbReference type="Gene3D" id="3.10.180.10">
    <property type="entry name" value="2,3-Dihydroxybiphenyl 1,2-Dioxygenase, domain 1"/>
    <property type="match status" value="1"/>
</dbReference>
<dbReference type="PROSITE" id="PS51819">
    <property type="entry name" value="VOC"/>
    <property type="match status" value="1"/>
</dbReference>
<dbReference type="PANTHER" id="PTHR36503">
    <property type="entry name" value="BLR2520 PROTEIN"/>
    <property type="match status" value="1"/>
</dbReference>
<dbReference type="PANTHER" id="PTHR36503:SF2">
    <property type="entry name" value="BLR2408 PROTEIN"/>
    <property type="match status" value="1"/>
</dbReference>
<dbReference type="SUPFAM" id="SSF54593">
    <property type="entry name" value="Glyoxalase/Bleomycin resistance protein/Dihydroxybiphenyl dioxygenase"/>
    <property type="match status" value="1"/>
</dbReference>
<dbReference type="Pfam" id="PF22677">
    <property type="entry name" value="Ble-like_N"/>
    <property type="match status" value="1"/>
</dbReference>